<dbReference type="InterPro" id="IPR020945">
    <property type="entry name" value="DMSO/NO3_reduct_chaperone"/>
</dbReference>
<keyword evidence="3" id="KW-1185">Reference proteome</keyword>
<dbReference type="InterPro" id="IPR036411">
    <property type="entry name" value="TorD-like_sf"/>
</dbReference>
<sequence>MTGEEWMVASQLYAFLGNSLLSPMSRTESVGLDPAFWRELGGLLDGALADSAESLASWAKRASADAARSEVVQRVSVEFTKLFVGPPKPAAAPWESANGPVDSHVGFGEATFAMRERLRALGLELCNENNQYEDHVGIELLYLSELCRRASEEPSGAAACDAAAPDAEEIASFIREHPLAWVPRLREKVAASQPEGYFVRLLDFALALLKRQA</sequence>
<dbReference type="AlphaFoldDB" id="A0A369LA78"/>
<protein>
    <submittedName>
        <fullName evidence="2">Molecular chaperone TorD</fullName>
    </submittedName>
</protein>
<dbReference type="PANTHER" id="PTHR34227">
    <property type="entry name" value="CHAPERONE PROTEIN YCDY"/>
    <property type="match status" value="1"/>
</dbReference>
<name>A0A369LA78_9ACTN</name>
<reference evidence="2 3" key="1">
    <citation type="journal article" date="2018" name="Elife">
        <title>Discovery and characterization of a prevalent human gut bacterial enzyme sufficient for the inactivation of a family of plant toxins.</title>
        <authorList>
            <person name="Koppel N."/>
            <person name="Bisanz J.E."/>
            <person name="Pandelia M.E."/>
            <person name="Turnbaugh P.J."/>
            <person name="Balskus E.P."/>
        </authorList>
    </citation>
    <scope>NUCLEOTIDE SEQUENCE [LARGE SCALE GENOMIC DNA]</scope>
    <source>
        <strain evidence="3">anaerobia AP69FAA</strain>
    </source>
</reference>
<organism evidence="2 3">
    <name type="scientific">Senegalimassilia anaerobia</name>
    <dbReference type="NCBI Taxonomy" id="1473216"/>
    <lineage>
        <taxon>Bacteria</taxon>
        <taxon>Bacillati</taxon>
        <taxon>Actinomycetota</taxon>
        <taxon>Coriobacteriia</taxon>
        <taxon>Coriobacteriales</taxon>
        <taxon>Coriobacteriaceae</taxon>
        <taxon>Senegalimassilia</taxon>
    </lineage>
</organism>
<evidence type="ECO:0000313" key="2">
    <source>
        <dbReference type="EMBL" id="RDB55116.1"/>
    </source>
</evidence>
<dbReference type="EMBL" id="PPTP01000006">
    <property type="protein sequence ID" value="RDB55116.1"/>
    <property type="molecule type" value="Genomic_DNA"/>
</dbReference>
<dbReference type="Proteomes" id="UP000253792">
    <property type="component" value="Unassembled WGS sequence"/>
</dbReference>
<comment type="caution">
    <text evidence="2">The sequence shown here is derived from an EMBL/GenBank/DDBJ whole genome shotgun (WGS) entry which is preliminary data.</text>
</comment>
<dbReference type="InterPro" id="IPR050289">
    <property type="entry name" value="TorD/DmsD_chaperones"/>
</dbReference>
<dbReference type="Pfam" id="PF02613">
    <property type="entry name" value="Nitrate_red_del"/>
    <property type="match status" value="1"/>
</dbReference>
<gene>
    <name evidence="2" type="ORF">C1880_07540</name>
</gene>
<proteinExistence type="predicted"/>
<dbReference type="PANTHER" id="PTHR34227:SF1">
    <property type="entry name" value="DIMETHYL SULFOXIDE REDUCTASE CHAPERONE-RELATED"/>
    <property type="match status" value="1"/>
</dbReference>
<keyword evidence="1" id="KW-0143">Chaperone</keyword>
<evidence type="ECO:0000313" key="3">
    <source>
        <dbReference type="Proteomes" id="UP000253792"/>
    </source>
</evidence>
<evidence type="ECO:0000256" key="1">
    <source>
        <dbReference type="ARBA" id="ARBA00023186"/>
    </source>
</evidence>
<dbReference type="SUPFAM" id="SSF89155">
    <property type="entry name" value="TorD-like"/>
    <property type="match status" value="1"/>
</dbReference>
<dbReference type="OrthoDB" id="3173219at2"/>
<dbReference type="Gene3D" id="1.10.3480.10">
    <property type="entry name" value="TorD-like"/>
    <property type="match status" value="1"/>
</dbReference>
<accession>A0A369LA78</accession>